<keyword evidence="8" id="KW-1185">Reference proteome</keyword>
<keyword evidence="2 5" id="KW-0812">Transmembrane</keyword>
<feature type="domain" description="ABC-2 type transporter transmembrane" evidence="6">
    <location>
        <begin position="10"/>
        <end position="333"/>
    </location>
</feature>
<proteinExistence type="predicted"/>
<feature type="transmembrane region" description="Helical" evidence="5">
    <location>
        <begin position="157"/>
        <end position="179"/>
    </location>
</feature>
<dbReference type="Proteomes" id="UP000481087">
    <property type="component" value="Unassembled WGS sequence"/>
</dbReference>
<evidence type="ECO:0000313" key="8">
    <source>
        <dbReference type="Proteomes" id="UP000481087"/>
    </source>
</evidence>
<organism evidence="7 8">
    <name type="scientific">Paenibacillus silvestris</name>
    <dbReference type="NCBI Taxonomy" id="2606219"/>
    <lineage>
        <taxon>Bacteria</taxon>
        <taxon>Bacillati</taxon>
        <taxon>Bacillota</taxon>
        <taxon>Bacilli</taxon>
        <taxon>Bacillales</taxon>
        <taxon>Paenibacillaceae</taxon>
        <taxon>Paenibacillus</taxon>
    </lineage>
</organism>
<evidence type="ECO:0000256" key="4">
    <source>
        <dbReference type="ARBA" id="ARBA00023136"/>
    </source>
</evidence>
<dbReference type="AlphaFoldDB" id="A0A6L8V665"/>
<keyword evidence="4 5" id="KW-0472">Membrane</keyword>
<evidence type="ECO:0000256" key="2">
    <source>
        <dbReference type="ARBA" id="ARBA00022692"/>
    </source>
</evidence>
<evidence type="ECO:0000256" key="1">
    <source>
        <dbReference type="ARBA" id="ARBA00004141"/>
    </source>
</evidence>
<dbReference type="Gene3D" id="3.40.1710.10">
    <property type="entry name" value="abc type-2 transporter like domain"/>
    <property type="match status" value="1"/>
</dbReference>
<sequence>MSFSATRIGIALAFFIPLVFILVWMTGYHNAIQRIGQLQIAIVNQGGTVGEAIQKKMISSVPFHSETLVSVEEANKRMDHGDYSMVMVIPRNFSDDLQSGQAKLTYYINEGTSEVASTAVERAAGIITEGISKAADGNSDRAPVHAEIIKTHKQGNFAVTMVPILLGFTPYIAMMAMNIHLRVSSLMLKSTYRKWGIFWSRQLLLLLISILAPLFIIAVIDLFVEPAAPFWKMWLFECCVFLSGTCVTQMGLTLFGHSAPFFNLLPIPLMIMTGGTIIPSSMLAPFYRHIGDFLPSGIPGFMKLIYIGHGIWNFVLNLLLISIVTWGITVLWIYMEKNAASPMTTEVKPSTEH</sequence>
<dbReference type="EMBL" id="WTUZ01000022">
    <property type="protein sequence ID" value="MZQ84819.1"/>
    <property type="molecule type" value="Genomic_DNA"/>
</dbReference>
<protein>
    <submittedName>
        <fullName evidence="7">ABC transporter permease</fullName>
    </submittedName>
</protein>
<accession>A0A6L8V665</accession>
<evidence type="ECO:0000256" key="3">
    <source>
        <dbReference type="ARBA" id="ARBA00022989"/>
    </source>
</evidence>
<evidence type="ECO:0000313" key="7">
    <source>
        <dbReference type="EMBL" id="MZQ84819.1"/>
    </source>
</evidence>
<dbReference type="InterPro" id="IPR013525">
    <property type="entry name" value="ABC2_TM"/>
</dbReference>
<dbReference type="PANTHER" id="PTHR43077:SF5">
    <property type="entry name" value="PHAGE INFECTION PROTEIN"/>
    <property type="match status" value="1"/>
</dbReference>
<dbReference type="PANTHER" id="PTHR43077">
    <property type="entry name" value="TRANSPORT PERMEASE YVFS-RELATED"/>
    <property type="match status" value="1"/>
</dbReference>
<evidence type="ECO:0000259" key="6">
    <source>
        <dbReference type="Pfam" id="PF12698"/>
    </source>
</evidence>
<feature type="transmembrane region" description="Helical" evidence="5">
    <location>
        <begin position="267"/>
        <end position="290"/>
    </location>
</feature>
<feature type="transmembrane region" description="Helical" evidence="5">
    <location>
        <begin position="311"/>
        <end position="335"/>
    </location>
</feature>
<evidence type="ECO:0000256" key="5">
    <source>
        <dbReference type="SAM" id="Phobius"/>
    </source>
</evidence>
<dbReference type="InterPro" id="IPR051328">
    <property type="entry name" value="T7SS_ABC-Transporter"/>
</dbReference>
<feature type="transmembrane region" description="Helical" evidence="5">
    <location>
        <begin position="234"/>
        <end position="255"/>
    </location>
</feature>
<comment type="caution">
    <text evidence="7">The sequence shown here is derived from an EMBL/GenBank/DDBJ whole genome shotgun (WGS) entry which is preliminary data.</text>
</comment>
<dbReference type="GO" id="GO:0140359">
    <property type="term" value="F:ABC-type transporter activity"/>
    <property type="evidence" value="ECO:0007669"/>
    <property type="project" value="InterPro"/>
</dbReference>
<dbReference type="GO" id="GO:0016020">
    <property type="term" value="C:membrane"/>
    <property type="evidence" value="ECO:0007669"/>
    <property type="project" value="UniProtKB-SubCell"/>
</dbReference>
<reference evidence="7 8" key="1">
    <citation type="submission" date="2019-12" db="EMBL/GenBank/DDBJ databases">
        <title>Paenibacillus sp. nov. sp. isolated from soil.</title>
        <authorList>
            <person name="Kim J."/>
            <person name="Jeong S.E."/>
            <person name="Jung H.S."/>
            <person name="Jeon C.O."/>
        </authorList>
    </citation>
    <scope>NUCLEOTIDE SEQUENCE [LARGE SCALE GENOMIC DNA]</scope>
    <source>
        <strain evidence="7 8">5J-6</strain>
    </source>
</reference>
<dbReference type="Pfam" id="PF12698">
    <property type="entry name" value="ABC2_membrane_3"/>
    <property type="match status" value="1"/>
</dbReference>
<feature type="transmembrane region" description="Helical" evidence="5">
    <location>
        <begin position="6"/>
        <end position="25"/>
    </location>
</feature>
<keyword evidence="3 5" id="KW-1133">Transmembrane helix</keyword>
<gene>
    <name evidence="7" type="ORF">GQF01_22165</name>
</gene>
<name>A0A6L8V665_9BACL</name>
<feature type="transmembrane region" description="Helical" evidence="5">
    <location>
        <begin position="199"/>
        <end position="222"/>
    </location>
</feature>
<comment type="subcellular location">
    <subcellularLocation>
        <location evidence="1">Membrane</location>
        <topology evidence="1">Multi-pass membrane protein</topology>
    </subcellularLocation>
</comment>